<evidence type="ECO:0008006" key="4">
    <source>
        <dbReference type="Google" id="ProtNLM"/>
    </source>
</evidence>
<keyword evidence="1" id="KW-0812">Transmembrane</keyword>
<accession>A0ABN8KAS9</accession>
<evidence type="ECO:0000313" key="3">
    <source>
        <dbReference type="Proteomes" id="UP001152604"/>
    </source>
</evidence>
<evidence type="ECO:0000256" key="1">
    <source>
        <dbReference type="SAM" id="Phobius"/>
    </source>
</evidence>
<keyword evidence="3" id="KW-1185">Reference proteome</keyword>
<proteinExistence type="predicted"/>
<dbReference type="Proteomes" id="UP001152604">
    <property type="component" value="Unassembled WGS sequence"/>
</dbReference>
<feature type="transmembrane region" description="Helical" evidence="1">
    <location>
        <begin position="39"/>
        <end position="56"/>
    </location>
</feature>
<comment type="caution">
    <text evidence="2">The sequence shown here is derived from an EMBL/GenBank/DDBJ whole genome shotgun (WGS) entry which is preliminary data.</text>
</comment>
<evidence type="ECO:0000313" key="2">
    <source>
        <dbReference type="EMBL" id="CAH2407351.1"/>
    </source>
</evidence>
<organism evidence="2 3">
    <name type="scientific">Mesorhizobium ventifaucium</name>
    <dbReference type="NCBI Taxonomy" id="666020"/>
    <lineage>
        <taxon>Bacteria</taxon>
        <taxon>Pseudomonadati</taxon>
        <taxon>Pseudomonadota</taxon>
        <taxon>Alphaproteobacteria</taxon>
        <taxon>Hyphomicrobiales</taxon>
        <taxon>Phyllobacteriaceae</taxon>
        <taxon>Mesorhizobium</taxon>
    </lineage>
</organism>
<keyword evidence="1" id="KW-1133">Transmembrane helix</keyword>
<dbReference type="RefSeq" id="WP_254027918.1">
    <property type="nucleotide sequence ID" value="NZ_CAKXZS010000060.1"/>
</dbReference>
<dbReference type="EMBL" id="CAKXZS010000060">
    <property type="protein sequence ID" value="CAH2407351.1"/>
    <property type="molecule type" value="Genomic_DNA"/>
</dbReference>
<name>A0ABN8KAS9_9HYPH</name>
<keyword evidence="1" id="KW-0472">Membrane</keyword>
<sequence length="61" mass="6423">MRLIKNLLALIVLAIGALWSLQGIGLVGGSFMTGQSQWLYNGIVTALVGLGGLVWANRSLP</sequence>
<reference evidence="2" key="1">
    <citation type="submission" date="2022-03" db="EMBL/GenBank/DDBJ databases">
        <authorList>
            <person name="Brunel B."/>
        </authorList>
    </citation>
    <scope>NUCLEOTIDE SEQUENCE</scope>
    <source>
        <strain evidence="2">STM4922sample</strain>
    </source>
</reference>
<gene>
    <name evidence="2" type="ORF">MES4922_630003</name>
</gene>
<protein>
    <recommendedName>
        <fullName evidence="4">DUF378 domain-containing protein</fullName>
    </recommendedName>
</protein>